<dbReference type="EMBL" id="FXTU01000002">
    <property type="protein sequence ID" value="SMP14694.1"/>
    <property type="molecule type" value="Genomic_DNA"/>
</dbReference>
<keyword evidence="4" id="KW-0378">Hydrolase</keyword>
<dbReference type="GO" id="GO:0009254">
    <property type="term" value="P:peptidoglycan turnover"/>
    <property type="evidence" value="ECO:0007669"/>
    <property type="project" value="TreeGrafter"/>
</dbReference>
<dbReference type="PANTHER" id="PTHR30480">
    <property type="entry name" value="BETA-HEXOSAMINIDASE-RELATED"/>
    <property type="match status" value="1"/>
</dbReference>
<dbReference type="SUPFAM" id="SSF52279">
    <property type="entry name" value="Beta-D-glucan exohydrolase, C-terminal domain"/>
    <property type="match status" value="1"/>
</dbReference>
<keyword evidence="9" id="KW-1185">Reference proteome</keyword>
<feature type="domain" description="Glycoside hydrolase family 3 N-terminal" evidence="7">
    <location>
        <begin position="48"/>
        <end position="379"/>
    </location>
</feature>
<evidence type="ECO:0000256" key="1">
    <source>
        <dbReference type="ARBA" id="ARBA00001231"/>
    </source>
</evidence>
<accession>A0AA45WMW7</accession>
<gene>
    <name evidence="8" type="ORF">SAMN06265361_102614</name>
</gene>
<dbReference type="GO" id="GO:0005975">
    <property type="term" value="P:carbohydrate metabolic process"/>
    <property type="evidence" value="ECO:0007669"/>
    <property type="project" value="InterPro"/>
</dbReference>
<dbReference type="FunFam" id="3.20.20.300:FF:000014">
    <property type="entry name" value="Beta-hexosaminidase, lipoprotein"/>
    <property type="match status" value="1"/>
</dbReference>
<dbReference type="InterPro" id="IPR036881">
    <property type="entry name" value="Glyco_hydro_3_C_sf"/>
</dbReference>
<reference evidence="8" key="1">
    <citation type="submission" date="2017-05" db="EMBL/GenBank/DDBJ databases">
        <authorList>
            <person name="Varghese N."/>
            <person name="Submissions S."/>
        </authorList>
    </citation>
    <scope>NUCLEOTIDE SEQUENCE</scope>
    <source>
        <strain evidence="8">DSM 45262</strain>
    </source>
</reference>
<dbReference type="GO" id="GO:0004563">
    <property type="term" value="F:beta-N-acetylhexosaminidase activity"/>
    <property type="evidence" value="ECO:0007669"/>
    <property type="project" value="UniProtKB-EC"/>
</dbReference>
<comment type="similarity">
    <text evidence="2">Belongs to the glycosyl hydrolase 3 family.</text>
</comment>
<keyword evidence="5" id="KW-0326">Glycosidase</keyword>
<dbReference type="NCBIfam" id="NF003740">
    <property type="entry name" value="PRK05337.1"/>
    <property type="match status" value="1"/>
</dbReference>
<comment type="catalytic activity">
    <reaction evidence="1">
        <text>Hydrolysis of terminal non-reducing N-acetyl-D-hexosamine residues in N-acetyl-beta-D-hexosaminides.</text>
        <dbReference type="EC" id="3.2.1.52"/>
    </reaction>
</comment>
<proteinExistence type="inferred from homology"/>
<evidence type="ECO:0000256" key="5">
    <source>
        <dbReference type="ARBA" id="ARBA00023295"/>
    </source>
</evidence>
<dbReference type="RefSeq" id="WP_194830530.1">
    <property type="nucleotide sequence ID" value="NZ_FXTU01000002.1"/>
</dbReference>
<dbReference type="InterPro" id="IPR036962">
    <property type="entry name" value="Glyco_hydro_3_N_sf"/>
</dbReference>
<evidence type="ECO:0000256" key="3">
    <source>
        <dbReference type="ARBA" id="ARBA00012663"/>
    </source>
</evidence>
<evidence type="ECO:0000256" key="6">
    <source>
        <dbReference type="SAM" id="SignalP"/>
    </source>
</evidence>
<dbReference type="AlphaFoldDB" id="A0AA45WMW7"/>
<feature type="signal peptide" evidence="6">
    <location>
        <begin position="1"/>
        <end position="30"/>
    </location>
</feature>
<dbReference type="SUPFAM" id="SSF51445">
    <property type="entry name" value="(Trans)glycosidases"/>
    <property type="match status" value="1"/>
</dbReference>
<keyword evidence="6" id="KW-0732">Signal</keyword>
<evidence type="ECO:0000256" key="2">
    <source>
        <dbReference type="ARBA" id="ARBA00005336"/>
    </source>
</evidence>
<evidence type="ECO:0000256" key="4">
    <source>
        <dbReference type="ARBA" id="ARBA00022801"/>
    </source>
</evidence>
<dbReference type="InterPro" id="IPR017853">
    <property type="entry name" value="GH"/>
</dbReference>
<dbReference type="InterPro" id="IPR050226">
    <property type="entry name" value="NagZ_Beta-hexosaminidase"/>
</dbReference>
<organism evidence="8 9">
    <name type="scientific">Laceyella tengchongensis</name>
    <dbReference type="NCBI Taxonomy" id="574699"/>
    <lineage>
        <taxon>Bacteria</taxon>
        <taxon>Bacillati</taxon>
        <taxon>Bacillota</taxon>
        <taxon>Bacilli</taxon>
        <taxon>Bacillales</taxon>
        <taxon>Thermoactinomycetaceae</taxon>
        <taxon>Laceyella</taxon>
    </lineage>
</organism>
<protein>
    <recommendedName>
        <fullName evidence="3">beta-N-acetylhexosaminidase</fullName>
        <ecNumber evidence="3">3.2.1.52</ecNumber>
    </recommendedName>
</protein>
<dbReference type="PRINTS" id="PR00133">
    <property type="entry name" value="GLHYDRLASE3"/>
</dbReference>
<dbReference type="Pfam" id="PF00933">
    <property type="entry name" value="Glyco_hydro_3"/>
    <property type="match status" value="1"/>
</dbReference>
<sequence>MILKHGRRWALVLSGLLLATQAACSPPAQTGRESPTTWVDEKIEQMSLDEKIGQMFIMGFRGVATEQAHTVNAQAEKLVKDYHIGGMILFDRNVDNPRQVAKLNQDLQALAMNNGAKIPLFVTIDQEGGRVSRFQEGATLFPGNMALGATRKPDLAYRTGKEMGTELRAMGINLDMAPVLDVNNNPRNPVIGVRSFGEDPQLVSQMGTEMIRGFHDAGVLTVVKHFPGHGDTAVDSHVGLPKVPHDRKRLERLELVPFKEAIDKGADMVMSAHVVFPAIEPTPGLPATLSKRVLTDLLRKELKFDGVITTDDMEMGAIKDHFGTSRAAVKAIQAGADIVLVCHQLDVQEKTIAAVKQAVSEGKITEERIDQSVRRILSLKAKKIGKRSIITHTQPELAQGEPFANSAQAQAVARETAEGAVTLLQDKQKRLPLAPSKTARLLIVTSNKPQTFKAAAEKAGYQAEVVWVEEWAKAPVNELLAKAERADAVVIGMSRAQTKQLALIRQLEMKQKRVIVMGMDVPYDAVKLPSTSTVLALYGATGPSIEAGMRVVAGQLPAAGRLPVTVSGAYPYGFSAGVDGGGNES</sequence>
<dbReference type="EC" id="3.2.1.52" evidence="3"/>
<name>A0AA45WMW7_9BACL</name>
<dbReference type="Gene3D" id="3.40.50.1700">
    <property type="entry name" value="Glycoside hydrolase family 3 C-terminal domain"/>
    <property type="match status" value="1"/>
</dbReference>
<dbReference type="Gene3D" id="3.20.20.300">
    <property type="entry name" value="Glycoside hydrolase, family 3, N-terminal domain"/>
    <property type="match status" value="1"/>
</dbReference>
<evidence type="ECO:0000259" key="7">
    <source>
        <dbReference type="Pfam" id="PF00933"/>
    </source>
</evidence>
<evidence type="ECO:0000313" key="9">
    <source>
        <dbReference type="Proteomes" id="UP001157946"/>
    </source>
</evidence>
<comment type="caution">
    <text evidence="8">The sequence shown here is derived from an EMBL/GenBank/DDBJ whole genome shotgun (WGS) entry which is preliminary data.</text>
</comment>
<dbReference type="InterPro" id="IPR001764">
    <property type="entry name" value="Glyco_hydro_3_N"/>
</dbReference>
<dbReference type="PANTHER" id="PTHR30480:SF13">
    <property type="entry name" value="BETA-HEXOSAMINIDASE"/>
    <property type="match status" value="1"/>
</dbReference>
<evidence type="ECO:0000313" key="8">
    <source>
        <dbReference type="EMBL" id="SMP14694.1"/>
    </source>
</evidence>
<feature type="chain" id="PRO_5041355443" description="beta-N-acetylhexosaminidase" evidence="6">
    <location>
        <begin position="31"/>
        <end position="585"/>
    </location>
</feature>
<dbReference type="Proteomes" id="UP001157946">
    <property type="component" value="Unassembled WGS sequence"/>
</dbReference>